<feature type="region of interest" description="Disordered" evidence="1">
    <location>
        <begin position="95"/>
        <end position="114"/>
    </location>
</feature>
<feature type="signal peptide" evidence="2">
    <location>
        <begin position="1"/>
        <end position="30"/>
    </location>
</feature>
<feature type="compositionally biased region" description="Pro residues" evidence="1">
    <location>
        <begin position="98"/>
        <end position="114"/>
    </location>
</feature>
<keyword evidence="2" id="KW-0732">Signal</keyword>
<accession>A0ABC9ARE4</accession>
<evidence type="ECO:0000256" key="2">
    <source>
        <dbReference type="SAM" id="SignalP"/>
    </source>
</evidence>
<dbReference type="EMBL" id="OZ075132">
    <property type="protein sequence ID" value="CAL4982879.1"/>
    <property type="molecule type" value="Genomic_DNA"/>
</dbReference>
<evidence type="ECO:0000313" key="3">
    <source>
        <dbReference type="EMBL" id="CAL4982879.1"/>
    </source>
</evidence>
<sequence length="114" mass="11889">MASSPVLKMVVPVAACVVLVLLSMGSPVMADIQDDCRTICRPKCDDLTSDVCTSIKEILPTILSNLDAFGMTCRVRVSTLCRTLCINICTLNTLTPGAPTPAPGSAAAPPPCKP</sequence>
<organism evidence="3 4">
    <name type="scientific">Urochloa decumbens</name>
    <dbReference type="NCBI Taxonomy" id="240449"/>
    <lineage>
        <taxon>Eukaryota</taxon>
        <taxon>Viridiplantae</taxon>
        <taxon>Streptophyta</taxon>
        <taxon>Embryophyta</taxon>
        <taxon>Tracheophyta</taxon>
        <taxon>Spermatophyta</taxon>
        <taxon>Magnoliopsida</taxon>
        <taxon>Liliopsida</taxon>
        <taxon>Poales</taxon>
        <taxon>Poaceae</taxon>
        <taxon>PACMAD clade</taxon>
        <taxon>Panicoideae</taxon>
        <taxon>Panicodae</taxon>
        <taxon>Paniceae</taxon>
        <taxon>Melinidinae</taxon>
        <taxon>Urochloa</taxon>
    </lineage>
</organism>
<dbReference type="AlphaFoldDB" id="A0ABC9ARE4"/>
<feature type="chain" id="PRO_5044889127" evidence="2">
    <location>
        <begin position="31"/>
        <end position="114"/>
    </location>
</feature>
<reference evidence="3" key="1">
    <citation type="submission" date="2024-10" db="EMBL/GenBank/DDBJ databases">
        <authorList>
            <person name="Ryan C."/>
        </authorList>
    </citation>
    <scope>NUCLEOTIDE SEQUENCE [LARGE SCALE GENOMIC DNA]</scope>
</reference>
<gene>
    <name evidence="3" type="ORF">URODEC1_LOCUS56820</name>
</gene>
<evidence type="ECO:0000256" key="1">
    <source>
        <dbReference type="SAM" id="MobiDB-lite"/>
    </source>
</evidence>
<name>A0ABC9ARE4_9POAL</name>
<dbReference type="Proteomes" id="UP001497457">
    <property type="component" value="Chromosome 22rd"/>
</dbReference>
<keyword evidence="4" id="KW-1185">Reference proteome</keyword>
<protein>
    <submittedName>
        <fullName evidence="3">Uncharacterized protein</fullName>
    </submittedName>
</protein>
<evidence type="ECO:0000313" key="4">
    <source>
        <dbReference type="Proteomes" id="UP001497457"/>
    </source>
</evidence>
<proteinExistence type="predicted"/>